<dbReference type="PANTHER" id="PTHR22912">
    <property type="entry name" value="DISULFIDE OXIDOREDUCTASE"/>
    <property type="match status" value="1"/>
</dbReference>
<comment type="caution">
    <text evidence="19">The sequence shown here is derived from an EMBL/GenBank/DDBJ whole genome shotgun (WGS) entry which is preliminary data.</text>
</comment>
<dbReference type="GO" id="GO:0004148">
    <property type="term" value="F:dihydrolipoyl dehydrogenase (NADH) activity"/>
    <property type="evidence" value="ECO:0007669"/>
    <property type="project" value="UniProtKB-EC"/>
</dbReference>
<feature type="binding site" evidence="14">
    <location>
        <position position="51"/>
    </location>
    <ligand>
        <name>FAD</name>
        <dbReference type="ChEBI" id="CHEBI:57692"/>
    </ligand>
</feature>
<feature type="binding site" evidence="14">
    <location>
        <position position="272"/>
    </location>
    <ligand>
        <name>NAD(+)</name>
        <dbReference type="ChEBI" id="CHEBI:57540"/>
    </ligand>
</feature>
<evidence type="ECO:0000256" key="1">
    <source>
        <dbReference type="ARBA" id="ARBA00004496"/>
    </source>
</evidence>
<dbReference type="GO" id="GO:0006103">
    <property type="term" value="P:2-oxoglutarate metabolic process"/>
    <property type="evidence" value="ECO:0007669"/>
    <property type="project" value="TreeGrafter"/>
</dbReference>
<dbReference type="InterPro" id="IPR050151">
    <property type="entry name" value="Class-I_Pyr_Nuc-Dis_Oxidored"/>
</dbReference>
<feature type="domain" description="Pyridine nucleotide-disulphide oxidoreductase dimerisation" evidence="17">
    <location>
        <begin position="348"/>
        <end position="456"/>
    </location>
</feature>
<keyword evidence="5" id="KW-0963">Cytoplasm</keyword>
<accession>A0A934KGC0</accession>
<evidence type="ECO:0000256" key="7">
    <source>
        <dbReference type="ARBA" id="ARBA00022827"/>
    </source>
</evidence>
<evidence type="ECO:0000259" key="18">
    <source>
        <dbReference type="Pfam" id="PF07992"/>
    </source>
</evidence>
<dbReference type="InterPro" id="IPR012999">
    <property type="entry name" value="Pyr_OxRdtase_I_AS"/>
</dbReference>
<comment type="similarity">
    <text evidence="2 16">Belongs to the class-I pyridine nucleotide-disulfide oxidoreductase family.</text>
</comment>
<dbReference type="InterPro" id="IPR004099">
    <property type="entry name" value="Pyr_nucl-diS_OxRdtase_dimer"/>
</dbReference>
<evidence type="ECO:0000313" key="19">
    <source>
        <dbReference type="EMBL" id="MBJ7610049.1"/>
    </source>
</evidence>
<protein>
    <recommendedName>
        <fullName evidence="4 16">Dihydrolipoyl dehydrogenase</fullName>
        <ecNumber evidence="3 16">1.8.1.4</ecNumber>
    </recommendedName>
</protein>
<dbReference type="FunFam" id="3.30.390.30:FF:000001">
    <property type="entry name" value="Dihydrolipoyl dehydrogenase"/>
    <property type="match status" value="1"/>
</dbReference>
<dbReference type="InterPro" id="IPR001100">
    <property type="entry name" value="Pyr_nuc-diS_OxRdtase"/>
</dbReference>
<comment type="miscellaneous">
    <text evidence="16">The active site is a redox-active disulfide bond.</text>
</comment>
<dbReference type="PRINTS" id="PR00368">
    <property type="entry name" value="FADPNR"/>
</dbReference>
<dbReference type="Gene3D" id="3.50.50.60">
    <property type="entry name" value="FAD/NAD(P)-binding domain"/>
    <property type="match status" value="2"/>
</dbReference>
<evidence type="ECO:0000313" key="20">
    <source>
        <dbReference type="Proteomes" id="UP000614410"/>
    </source>
</evidence>
<gene>
    <name evidence="19" type="primary">lpdA</name>
    <name evidence="19" type="ORF">JF887_11560</name>
</gene>
<keyword evidence="14" id="KW-0547">Nucleotide-binding</keyword>
<dbReference type="EC" id="1.8.1.4" evidence="3 16"/>
<dbReference type="SUPFAM" id="SSF55424">
    <property type="entry name" value="FAD/NAD-linked reductases, dimerisation (C-terminal) domain"/>
    <property type="match status" value="1"/>
</dbReference>
<evidence type="ECO:0000256" key="4">
    <source>
        <dbReference type="ARBA" id="ARBA00016961"/>
    </source>
</evidence>
<reference evidence="19 20" key="1">
    <citation type="submission" date="2020-10" db="EMBL/GenBank/DDBJ databases">
        <title>Ca. Dormibacterota MAGs.</title>
        <authorList>
            <person name="Montgomery K."/>
        </authorList>
    </citation>
    <scope>NUCLEOTIDE SEQUENCE [LARGE SCALE GENOMIC DNA]</scope>
    <source>
        <strain evidence="19">Mitchell_Peninsula_5</strain>
    </source>
</reference>
<feature type="active site" description="Proton acceptor" evidence="13">
    <location>
        <position position="445"/>
    </location>
</feature>
<evidence type="ECO:0000256" key="9">
    <source>
        <dbReference type="ARBA" id="ARBA00023027"/>
    </source>
</evidence>
<dbReference type="InterPro" id="IPR016156">
    <property type="entry name" value="FAD/NAD-linked_Rdtase_dimer_sf"/>
</dbReference>
<dbReference type="PRINTS" id="PR00411">
    <property type="entry name" value="PNDRDTASEI"/>
</dbReference>
<keyword evidence="11 16" id="KW-0676">Redox-active center</keyword>
<dbReference type="Pfam" id="PF07992">
    <property type="entry name" value="Pyr_redox_2"/>
    <property type="match status" value="1"/>
</dbReference>
<evidence type="ECO:0000259" key="17">
    <source>
        <dbReference type="Pfam" id="PF02852"/>
    </source>
</evidence>
<feature type="binding site" evidence="14">
    <location>
        <position position="114"/>
    </location>
    <ligand>
        <name>FAD</name>
        <dbReference type="ChEBI" id="CHEBI:57692"/>
    </ligand>
</feature>
<dbReference type="NCBIfam" id="TIGR01350">
    <property type="entry name" value="lipoamide_DH"/>
    <property type="match status" value="1"/>
</dbReference>
<keyword evidence="9 14" id="KW-0520">NAD</keyword>
<organism evidence="19 20">
    <name type="scientific">Candidatus Amunia macphersoniae</name>
    <dbReference type="NCBI Taxonomy" id="3127014"/>
    <lineage>
        <taxon>Bacteria</taxon>
        <taxon>Bacillati</taxon>
        <taxon>Candidatus Dormiibacterota</taxon>
        <taxon>Candidatus Dormibacteria</taxon>
        <taxon>Candidatus Aeolococcales</taxon>
        <taxon>Candidatus Aeolococcaceae</taxon>
        <taxon>Candidatus Amunia</taxon>
    </lineage>
</organism>
<dbReference type="InterPro" id="IPR006258">
    <property type="entry name" value="Lipoamide_DH"/>
</dbReference>
<evidence type="ECO:0000256" key="12">
    <source>
        <dbReference type="ARBA" id="ARBA00049187"/>
    </source>
</evidence>
<evidence type="ECO:0000256" key="11">
    <source>
        <dbReference type="ARBA" id="ARBA00023284"/>
    </source>
</evidence>
<dbReference type="EMBL" id="JAEKNN010000054">
    <property type="protein sequence ID" value="MBJ7610049.1"/>
    <property type="molecule type" value="Genomic_DNA"/>
</dbReference>
<name>A0A934KGC0_9BACT</name>
<feature type="binding site" evidence="14">
    <location>
        <begin position="180"/>
        <end position="187"/>
    </location>
    <ligand>
        <name>NAD(+)</name>
        <dbReference type="ChEBI" id="CHEBI:57540"/>
    </ligand>
</feature>
<evidence type="ECO:0000256" key="14">
    <source>
        <dbReference type="PIRSR" id="PIRSR000350-3"/>
    </source>
</evidence>
<evidence type="ECO:0000256" key="16">
    <source>
        <dbReference type="RuleBase" id="RU003692"/>
    </source>
</evidence>
<dbReference type="Proteomes" id="UP000614410">
    <property type="component" value="Unassembled WGS sequence"/>
</dbReference>
<evidence type="ECO:0000256" key="3">
    <source>
        <dbReference type="ARBA" id="ARBA00012608"/>
    </source>
</evidence>
<dbReference type="Gene3D" id="3.30.390.30">
    <property type="match status" value="1"/>
</dbReference>
<comment type="cofactor">
    <cofactor evidence="14 16">
        <name>FAD</name>
        <dbReference type="ChEBI" id="CHEBI:57692"/>
    </cofactor>
    <text evidence="14 16">Binds 1 FAD per subunit.</text>
</comment>
<evidence type="ECO:0000256" key="15">
    <source>
        <dbReference type="PIRSR" id="PIRSR000350-4"/>
    </source>
</evidence>
<keyword evidence="8 16" id="KW-0560">Oxidoreductase</keyword>
<feature type="domain" description="FAD/NAD(P)-binding" evidence="18">
    <location>
        <begin position="5"/>
        <end position="327"/>
    </location>
</feature>
<dbReference type="SUPFAM" id="SSF51905">
    <property type="entry name" value="FAD/NAD(P)-binding domain"/>
    <property type="match status" value="1"/>
</dbReference>
<comment type="subcellular location">
    <subcellularLocation>
        <location evidence="1">Cytoplasm</location>
    </subcellularLocation>
</comment>
<evidence type="ECO:0000256" key="10">
    <source>
        <dbReference type="ARBA" id="ARBA00023157"/>
    </source>
</evidence>
<dbReference type="AlphaFoldDB" id="A0A934KGC0"/>
<proteinExistence type="inferred from homology"/>
<dbReference type="Pfam" id="PF02852">
    <property type="entry name" value="Pyr_redox_dim"/>
    <property type="match status" value="1"/>
</dbReference>
<feature type="binding site" evidence="14">
    <location>
        <position position="312"/>
    </location>
    <ligand>
        <name>FAD</name>
        <dbReference type="ChEBI" id="CHEBI:57692"/>
    </ligand>
</feature>
<evidence type="ECO:0000256" key="2">
    <source>
        <dbReference type="ARBA" id="ARBA00007532"/>
    </source>
</evidence>
<dbReference type="GO" id="GO:0005737">
    <property type="term" value="C:cytoplasm"/>
    <property type="evidence" value="ECO:0007669"/>
    <property type="project" value="UniProtKB-SubCell"/>
</dbReference>
<evidence type="ECO:0000256" key="8">
    <source>
        <dbReference type="ARBA" id="ARBA00023002"/>
    </source>
</evidence>
<dbReference type="InterPro" id="IPR036188">
    <property type="entry name" value="FAD/NAD-bd_sf"/>
</dbReference>
<feature type="binding site" evidence="14">
    <location>
        <position position="203"/>
    </location>
    <ligand>
        <name>NAD(+)</name>
        <dbReference type="ChEBI" id="CHEBI:57540"/>
    </ligand>
</feature>
<comment type="catalytic activity">
    <reaction evidence="12 16">
        <text>N(6)-[(R)-dihydrolipoyl]-L-lysyl-[protein] + NAD(+) = N(6)-[(R)-lipoyl]-L-lysyl-[protein] + NADH + H(+)</text>
        <dbReference type="Rhea" id="RHEA:15045"/>
        <dbReference type="Rhea" id="RHEA-COMP:10474"/>
        <dbReference type="Rhea" id="RHEA-COMP:10475"/>
        <dbReference type="ChEBI" id="CHEBI:15378"/>
        <dbReference type="ChEBI" id="CHEBI:57540"/>
        <dbReference type="ChEBI" id="CHEBI:57945"/>
        <dbReference type="ChEBI" id="CHEBI:83099"/>
        <dbReference type="ChEBI" id="CHEBI:83100"/>
        <dbReference type="EC" id="1.8.1.4"/>
    </reaction>
</comment>
<evidence type="ECO:0000256" key="5">
    <source>
        <dbReference type="ARBA" id="ARBA00022490"/>
    </source>
</evidence>
<dbReference type="PROSITE" id="PS00076">
    <property type="entry name" value="PYRIDINE_REDOX_1"/>
    <property type="match status" value="1"/>
</dbReference>
<dbReference type="PANTHER" id="PTHR22912:SF217">
    <property type="entry name" value="DIHYDROLIPOYL DEHYDROGENASE"/>
    <property type="match status" value="1"/>
</dbReference>
<keyword evidence="7 14" id="KW-0274">FAD</keyword>
<keyword evidence="10" id="KW-1015">Disulfide bond</keyword>
<feature type="binding site" evidence="14">
    <location>
        <begin position="143"/>
        <end position="145"/>
    </location>
    <ligand>
        <name>FAD</name>
        <dbReference type="ChEBI" id="CHEBI:57692"/>
    </ligand>
</feature>
<keyword evidence="6 16" id="KW-0285">Flavoprotein</keyword>
<dbReference type="PIRSF" id="PIRSF000350">
    <property type="entry name" value="Mercury_reductase_MerA"/>
    <property type="match status" value="1"/>
</dbReference>
<sequence length="466" mass="48153">MPERYDVVILGGGSGGYVAAIRAGQLGLRTAVVEADKVGGTCLHRGCIPTKALLQSAALLDQVRDGHRLGVTAADVSFDYGVAASRRDSVVTTLWKGVEGLLAKSRATTVPGRGRIAGKGQVVVTSDGEDRVELAADNIVVATGSRPRQVRGLESDGSVVLTSDEALFLDSVPPSAIVLGAGAVGVEFASFWRSTGSEVTLVEMAPRLVPLEDAAVGVELRKQFERRGITCLVGATLDPSTAERNEGGIAVTVRTEDTEQRLQAAVLLVAVGRAGNVEDIGLEKAGVAVDHGRVTVDGEQRSSAPTISAVGDCTGGFLLAHKAMHEGVIAVEAIAGREPHPLDAHLVTRTTYCTPQIASLGLSEAEAHDAGHDVSVGVFPFRGNARAVVWGETGGFAKVVADGSTNSVLGVHIIGHEVTELIYGPALGALLESTPFEMSRAVAPHPTLSEALAEAAMAVSGEALHI</sequence>
<evidence type="ECO:0000256" key="6">
    <source>
        <dbReference type="ARBA" id="ARBA00022630"/>
    </source>
</evidence>
<feature type="disulfide bond" description="Redox-active" evidence="15">
    <location>
        <begin position="42"/>
        <end position="47"/>
    </location>
</feature>
<evidence type="ECO:0000256" key="13">
    <source>
        <dbReference type="PIRSR" id="PIRSR000350-2"/>
    </source>
</evidence>
<dbReference type="GO" id="GO:0050660">
    <property type="term" value="F:flavin adenine dinucleotide binding"/>
    <property type="evidence" value="ECO:0007669"/>
    <property type="project" value="InterPro"/>
</dbReference>
<dbReference type="InterPro" id="IPR023753">
    <property type="entry name" value="FAD/NAD-binding_dom"/>
</dbReference>